<comment type="caution">
    <text evidence="1">The sequence shown here is derived from an EMBL/GenBank/DDBJ whole genome shotgun (WGS) entry which is preliminary data.</text>
</comment>
<reference evidence="1" key="1">
    <citation type="submission" date="2021-07" db="EMBL/GenBank/DDBJ databases">
        <authorList>
            <person name="Catto M.A."/>
            <person name="Jacobson A."/>
            <person name="Kennedy G."/>
            <person name="Labadie P."/>
            <person name="Hunt B.G."/>
            <person name="Srinivasan R."/>
        </authorList>
    </citation>
    <scope>NUCLEOTIDE SEQUENCE</scope>
    <source>
        <strain evidence="1">PL_HMW_Pooled</strain>
        <tissue evidence="1">Head</tissue>
    </source>
</reference>
<organism evidence="1 2">
    <name type="scientific">Frankliniella fusca</name>
    <dbReference type="NCBI Taxonomy" id="407009"/>
    <lineage>
        <taxon>Eukaryota</taxon>
        <taxon>Metazoa</taxon>
        <taxon>Ecdysozoa</taxon>
        <taxon>Arthropoda</taxon>
        <taxon>Hexapoda</taxon>
        <taxon>Insecta</taxon>
        <taxon>Pterygota</taxon>
        <taxon>Neoptera</taxon>
        <taxon>Paraneoptera</taxon>
        <taxon>Thysanoptera</taxon>
        <taxon>Terebrantia</taxon>
        <taxon>Thripoidea</taxon>
        <taxon>Thripidae</taxon>
        <taxon>Frankliniella</taxon>
    </lineage>
</organism>
<dbReference type="AlphaFoldDB" id="A0AAE1HB64"/>
<keyword evidence="2" id="KW-1185">Reference proteome</keyword>
<reference evidence="1" key="2">
    <citation type="journal article" date="2023" name="BMC Genomics">
        <title>Pest status, molecular evolution, and epigenetic factors derived from the genome assembly of Frankliniella fusca, a thysanopteran phytovirus vector.</title>
        <authorList>
            <person name="Catto M.A."/>
            <person name="Labadie P.E."/>
            <person name="Jacobson A.L."/>
            <person name="Kennedy G.G."/>
            <person name="Srinivasan R."/>
            <person name="Hunt B.G."/>
        </authorList>
    </citation>
    <scope>NUCLEOTIDE SEQUENCE</scope>
    <source>
        <strain evidence="1">PL_HMW_Pooled</strain>
    </source>
</reference>
<evidence type="ECO:0000313" key="1">
    <source>
        <dbReference type="EMBL" id="KAK3917566.1"/>
    </source>
</evidence>
<gene>
    <name evidence="1" type="ORF">KUF71_007052</name>
</gene>
<dbReference type="EMBL" id="JAHWGI010000751">
    <property type="protein sequence ID" value="KAK3917566.1"/>
    <property type="molecule type" value="Genomic_DNA"/>
</dbReference>
<protein>
    <submittedName>
        <fullName evidence="1">Crescerin-like protein che-12</fullName>
    </submittedName>
</protein>
<proteinExistence type="predicted"/>
<evidence type="ECO:0000313" key="2">
    <source>
        <dbReference type="Proteomes" id="UP001219518"/>
    </source>
</evidence>
<accession>A0AAE1HB64</accession>
<sequence length="145" mass="17332">MYLKPSYNFVKIQLSVERQRRRSGPIEHCLKPSHLDGKDKMNYKSVRLMTDPQVICLLRSKNQDAEATIAYLEMMRDVVDAFTEEALTSDERIMQIWKWVFFLRIWRQYLRDSGGYSVSNNFLTLNCYYCIELNAHALIQMIRYF</sequence>
<dbReference type="Proteomes" id="UP001219518">
    <property type="component" value="Unassembled WGS sequence"/>
</dbReference>
<name>A0AAE1HB64_9NEOP</name>